<dbReference type="Gene3D" id="1.10.8.100">
    <property type="entry name" value="Ribosomal RNA adenine dimethylase-like, domain 2"/>
    <property type="match status" value="1"/>
</dbReference>
<keyword evidence="6 7" id="KW-0694">RNA-binding</keyword>
<dbReference type="EC" id="2.1.1.182" evidence="7"/>
<feature type="binding site" evidence="7 8">
    <location>
        <position position="121"/>
    </location>
    <ligand>
        <name>S-adenosyl-L-methionine</name>
        <dbReference type="ChEBI" id="CHEBI:59789"/>
    </ligand>
</feature>
<dbReference type="InterPro" id="IPR023165">
    <property type="entry name" value="rRNA_Ade_diMease-like_C"/>
</dbReference>
<dbReference type="PANTHER" id="PTHR11727">
    <property type="entry name" value="DIMETHYLADENOSINE TRANSFERASE"/>
    <property type="match status" value="1"/>
</dbReference>
<gene>
    <name evidence="7 10" type="primary">rsmA</name>
    <name evidence="7" type="synonym">ksgA</name>
    <name evidence="10" type="ORF">G8759_12540</name>
</gene>
<dbReference type="PANTHER" id="PTHR11727:SF7">
    <property type="entry name" value="DIMETHYLADENOSINE TRANSFERASE-RELATED"/>
    <property type="match status" value="1"/>
</dbReference>
<dbReference type="InterPro" id="IPR020598">
    <property type="entry name" value="rRNA_Ade_methylase_Trfase_N"/>
</dbReference>
<evidence type="ECO:0000256" key="8">
    <source>
        <dbReference type="PROSITE-ProRule" id="PRU01026"/>
    </source>
</evidence>
<feature type="binding site" evidence="7 8">
    <location>
        <position position="72"/>
    </location>
    <ligand>
        <name>S-adenosyl-L-methionine</name>
        <dbReference type="ChEBI" id="CHEBI:59789"/>
    </ligand>
</feature>
<comment type="subcellular location">
    <subcellularLocation>
        <location evidence="7">Cytoplasm</location>
    </subcellularLocation>
</comment>
<dbReference type="NCBIfam" id="TIGR00755">
    <property type="entry name" value="ksgA"/>
    <property type="match status" value="1"/>
</dbReference>
<comment type="function">
    <text evidence="7">Specifically dimethylates two adjacent adenosines (A1518 and A1519) in the loop of a conserved hairpin near the 3'-end of 16S rRNA in the 30S particle. May play a critical role in biogenesis of 30S subunits.</text>
</comment>
<feature type="binding site" evidence="7 8">
    <location>
        <position position="50"/>
    </location>
    <ligand>
        <name>S-adenosyl-L-methionine</name>
        <dbReference type="ChEBI" id="CHEBI:59789"/>
    </ligand>
</feature>
<evidence type="ECO:0000256" key="6">
    <source>
        <dbReference type="ARBA" id="ARBA00022884"/>
    </source>
</evidence>
<feature type="domain" description="Ribosomal RNA adenine methylase transferase N-terminal" evidence="9">
    <location>
        <begin position="19"/>
        <end position="206"/>
    </location>
</feature>
<dbReference type="KEGG" id="spib:G8759_12540"/>
<evidence type="ECO:0000256" key="4">
    <source>
        <dbReference type="ARBA" id="ARBA00022679"/>
    </source>
</evidence>
<dbReference type="Proteomes" id="UP000501802">
    <property type="component" value="Chromosome"/>
</dbReference>
<keyword evidence="1 7" id="KW-0963">Cytoplasm</keyword>
<keyword evidence="3 7" id="KW-0489">Methyltransferase</keyword>
<dbReference type="Gene3D" id="3.40.50.150">
    <property type="entry name" value="Vaccinia Virus protein VP39"/>
    <property type="match status" value="1"/>
</dbReference>
<keyword evidence="4 7" id="KW-0808">Transferase</keyword>
<keyword evidence="11" id="KW-1185">Reference proteome</keyword>
<evidence type="ECO:0000256" key="1">
    <source>
        <dbReference type="ARBA" id="ARBA00022490"/>
    </source>
</evidence>
<evidence type="ECO:0000256" key="3">
    <source>
        <dbReference type="ARBA" id="ARBA00022603"/>
    </source>
</evidence>
<name>A0A6G9ALS5_9BACT</name>
<evidence type="ECO:0000313" key="10">
    <source>
        <dbReference type="EMBL" id="QIP13397.1"/>
    </source>
</evidence>
<dbReference type="AlphaFoldDB" id="A0A6G9ALS5"/>
<evidence type="ECO:0000313" key="11">
    <source>
        <dbReference type="Proteomes" id="UP000501802"/>
    </source>
</evidence>
<feature type="binding site" evidence="7 8">
    <location>
        <position position="14"/>
    </location>
    <ligand>
        <name>S-adenosyl-L-methionine</name>
        <dbReference type="ChEBI" id="CHEBI:59789"/>
    </ligand>
</feature>
<keyword evidence="2 7" id="KW-0698">rRNA processing</keyword>
<feature type="binding site" evidence="7 8">
    <location>
        <position position="96"/>
    </location>
    <ligand>
        <name>S-adenosyl-L-methionine</name>
        <dbReference type="ChEBI" id="CHEBI:59789"/>
    </ligand>
</feature>
<feature type="binding site" evidence="7 8">
    <location>
        <position position="12"/>
    </location>
    <ligand>
        <name>S-adenosyl-L-methionine</name>
        <dbReference type="ChEBI" id="CHEBI:59789"/>
    </ligand>
</feature>
<dbReference type="RefSeq" id="WP_167208427.1">
    <property type="nucleotide sequence ID" value="NZ_CP050063.1"/>
</dbReference>
<sequence length="274" mass="31119">MYVKPKKELGQHFLKDLSIAQRIAELLTGHGTRNDGDAPVRSYKKVLEIGPGTGVLTQYLLTNDQFETFVIEIDRESVDYLKLHFPKLEGHILAADFLNIRPDLLPNKQPDNTEPFAVIGNFPYNISTQILFKVLDMRDRVPEVVGMFQREVAQRVASGPGNKDYGILSVLLQAWYDIKYEFTVDPGVFNPPPKVYSGVLSLRRNDKTDLGCDERKFVQVVKHGFSQRRKTLRNALKPLNPTEAALASPFMDKRAEQLSVAEFVQLTLLMKNEE</sequence>
<evidence type="ECO:0000259" key="9">
    <source>
        <dbReference type="SMART" id="SM00650"/>
    </source>
</evidence>
<comment type="catalytic activity">
    <reaction evidence="7">
        <text>adenosine(1518)/adenosine(1519) in 16S rRNA + 4 S-adenosyl-L-methionine = N(6)-dimethyladenosine(1518)/N(6)-dimethyladenosine(1519) in 16S rRNA + 4 S-adenosyl-L-homocysteine + 4 H(+)</text>
        <dbReference type="Rhea" id="RHEA:19609"/>
        <dbReference type="Rhea" id="RHEA-COMP:10232"/>
        <dbReference type="Rhea" id="RHEA-COMP:10233"/>
        <dbReference type="ChEBI" id="CHEBI:15378"/>
        <dbReference type="ChEBI" id="CHEBI:57856"/>
        <dbReference type="ChEBI" id="CHEBI:59789"/>
        <dbReference type="ChEBI" id="CHEBI:74411"/>
        <dbReference type="ChEBI" id="CHEBI:74493"/>
        <dbReference type="EC" id="2.1.1.182"/>
    </reaction>
</comment>
<dbReference type="InterPro" id="IPR029063">
    <property type="entry name" value="SAM-dependent_MTases_sf"/>
</dbReference>
<dbReference type="EMBL" id="CP050063">
    <property type="protein sequence ID" value="QIP13397.1"/>
    <property type="molecule type" value="Genomic_DNA"/>
</dbReference>
<dbReference type="InterPro" id="IPR011530">
    <property type="entry name" value="rRNA_adenine_dimethylase"/>
</dbReference>
<reference evidence="10 11" key="1">
    <citation type="submission" date="2020-03" db="EMBL/GenBank/DDBJ databases">
        <authorList>
            <person name="Kim M.K."/>
        </authorList>
    </citation>
    <scope>NUCLEOTIDE SEQUENCE [LARGE SCALE GENOMIC DNA]</scope>
    <source>
        <strain evidence="10 11">BT328</strain>
    </source>
</reference>
<evidence type="ECO:0000256" key="2">
    <source>
        <dbReference type="ARBA" id="ARBA00022552"/>
    </source>
</evidence>
<dbReference type="HAMAP" id="MF_00607">
    <property type="entry name" value="16SrRNA_methyltr_A"/>
    <property type="match status" value="1"/>
</dbReference>
<protein>
    <recommendedName>
        <fullName evidence="7">Ribosomal RNA small subunit methyltransferase A</fullName>
        <ecNumber evidence="7">2.1.1.182</ecNumber>
    </recommendedName>
    <alternativeName>
        <fullName evidence="7">16S rRNA (adenine(1518)-N(6)/adenine(1519)-N(6))-dimethyltransferase</fullName>
    </alternativeName>
    <alternativeName>
        <fullName evidence="7">16S rRNA dimethyladenosine transferase</fullName>
    </alternativeName>
    <alternativeName>
        <fullName evidence="7">16S rRNA dimethylase</fullName>
    </alternativeName>
    <alternativeName>
        <fullName evidence="7">S-adenosylmethionine-6-N', N'-adenosyl(rRNA) dimethyltransferase</fullName>
    </alternativeName>
</protein>
<dbReference type="Pfam" id="PF00398">
    <property type="entry name" value="RrnaAD"/>
    <property type="match status" value="1"/>
</dbReference>
<evidence type="ECO:0000256" key="7">
    <source>
        <dbReference type="HAMAP-Rule" id="MF_00607"/>
    </source>
</evidence>
<dbReference type="GO" id="GO:0003723">
    <property type="term" value="F:RNA binding"/>
    <property type="evidence" value="ECO:0007669"/>
    <property type="project" value="UniProtKB-UniRule"/>
</dbReference>
<dbReference type="CDD" id="cd02440">
    <property type="entry name" value="AdoMet_MTases"/>
    <property type="match status" value="1"/>
</dbReference>
<dbReference type="GO" id="GO:0052908">
    <property type="term" value="F:16S rRNA (adenine(1518)-N(6)/adenine(1519)-N(6))-dimethyltransferase activity"/>
    <property type="evidence" value="ECO:0007669"/>
    <property type="project" value="UniProtKB-EC"/>
</dbReference>
<proteinExistence type="inferred from homology"/>
<organism evidence="10 11">
    <name type="scientific">Spirosoma aureum</name>
    <dbReference type="NCBI Taxonomy" id="2692134"/>
    <lineage>
        <taxon>Bacteria</taxon>
        <taxon>Pseudomonadati</taxon>
        <taxon>Bacteroidota</taxon>
        <taxon>Cytophagia</taxon>
        <taxon>Cytophagales</taxon>
        <taxon>Cytophagaceae</taxon>
        <taxon>Spirosoma</taxon>
    </lineage>
</organism>
<evidence type="ECO:0000256" key="5">
    <source>
        <dbReference type="ARBA" id="ARBA00022691"/>
    </source>
</evidence>
<dbReference type="SUPFAM" id="SSF53335">
    <property type="entry name" value="S-adenosyl-L-methionine-dependent methyltransferases"/>
    <property type="match status" value="1"/>
</dbReference>
<dbReference type="PROSITE" id="PS51689">
    <property type="entry name" value="SAM_RNA_A_N6_MT"/>
    <property type="match status" value="1"/>
</dbReference>
<dbReference type="GO" id="GO:0005829">
    <property type="term" value="C:cytosol"/>
    <property type="evidence" value="ECO:0007669"/>
    <property type="project" value="TreeGrafter"/>
</dbReference>
<dbReference type="SMART" id="SM00650">
    <property type="entry name" value="rADc"/>
    <property type="match status" value="1"/>
</dbReference>
<dbReference type="InterPro" id="IPR001737">
    <property type="entry name" value="KsgA/Erm"/>
</dbReference>
<accession>A0A6G9ALS5</accession>
<comment type="similarity">
    <text evidence="7">Belongs to the class I-like SAM-binding methyltransferase superfamily. rRNA adenine N(6)-methyltransferase family. RsmA subfamily.</text>
</comment>
<keyword evidence="5 7" id="KW-0949">S-adenosyl-L-methionine</keyword>